<keyword evidence="4" id="KW-0479">Metal-binding</keyword>
<evidence type="ECO:0000313" key="13">
    <source>
        <dbReference type="EMBL" id="TCJ17421.1"/>
    </source>
</evidence>
<dbReference type="PANTHER" id="PTHR43622:SF1">
    <property type="entry name" value="3-DEHYDROQUINATE SYNTHASE"/>
    <property type="match status" value="1"/>
</dbReference>
<dbReference type="Proteomes" id="UP000295334">
    <property type="component" value="Unassembled WGS sequence"/>
</dbReference>
<reference evidence="13 14" key="1">
    <citation type="submission" date="2019-03" db="EMBL/GenBank/DDBJ databases">
        <authorList>
            <person name="Kim M.K.M."/>
        </authorList>
    </citation>
    <scope>NUCLEOTIDE SEQUENCE [LARGE SCALE GENOMIC DNA]</scope>
    <source>
        <strain evidence="13 14">17J68-12</strain>
    </source>
</reference>
<evidence type="ECO:0000313" key="14">
    <source>
        <dbReference type="Proteomes" id="UP000295334"/>
    </source>
</evidence>
<dbReference type="PIRSF" id="PIRSF001455">
    <property type="entry name" value="DHQ_synth"/>
    <property type="match status" value="1"/>
</dbReference>
<keyword evidence="5" id="KW-0547">Nucleotide-binding</keyword>
<evidence type="ECO:0000256" key="4">
    <source>
        <dbReference type="ARBA" id="ARBA00022723"/>
    </source>
</evidence>
<dbReference type="GO" id="GO:0000166">
    <property type="term" value="F:nucleotide binding"/>
    <property type="evidence" value="ECO:0007669"/>
    <property type="project" value="UniProtKB-KW"/>
</dbReference>
<dbReference type="OrthoDB" id="9806583at2"/>
<dbReference type="Gene3D" id="1.20.1090.10">
    <property type="entry name" value="Dehydroquinate synthase-like - alpha domain"/>
    <property type="match status" value="1"/>
</dbReference>
<feature type="domain" description="3-dehydroquinate synthase N-terminal" evidence="11">
    <location>
        <begin position="55"/>
        <end position="167"/>
    </location>
</feature>
<comment type="cofactor">
    <cofactor evidence="2">
        <name>Co(2+)</name>
        <dbReference type="ChEBI" id="CHEBI:48828"/>
    </cofactor>
</comment>
<dbReference type="Gene3D" id="3.40.50.1970">
    <property type="match status" value="1"/>
</dbReference>
<keyword evidence="14" id="KW-1185">Reference proteome</keyword>
<gene>
    <name evidence="13" type="primary">aroB</name>
    <name evidence="13" type="ORF">EPD60_04305</name>
</gene>
<comment type="cofactor">
    <cofactor evidence="1">
        <name>NAD(+)</name>
        <dbReference type="ChEBI" id="CHEBI:57540"/>
    </cofactor>
</comment>
<dbReference type="Pfam" id="PF01761">
    <property type="entry name" value="DHQ_synthase"/>
    <property type="match status" value="1"/>
</dbReference>
<dbReference type="AlphaFoldDB" id="A0A4R1BJF0"/>
<sequence length="336" mass="36964">METKTFRIGGAEVACHFDGSFAELRDLTDRKTTVLLTDEHVFEAHPAKFKGWNTIVLKPGEAYKVQATVDAAIGQLLDMGADRGWTLVGVGGGVVTDLAGYIAAIFLRGIRCGFVPTTLLGLVDASIGGKNGIDVGVYKNLVGTIRQPAFILHDPSLLKTLPDSEWRSGFAEVIKHAAIRDAQLFRELEAADIGFYKKNKTALAELVERNALLKTRVVMSDERESGERRLLNFGHTLGHALENQYELTHGEAISIGMAFAARLSVERLGYKEADRLKALLQQYGLPTEAVYKKEKVLPVLVKDKKKQGDHIHFVLLEKTGKAVVTPITIKELDKML</sequence>
<keyword evidence="6" id="KW-0862">Zinc</keyword>
<evidence type="ECO:0000256" key="10">
    <source>
        <dbReference type="NCBIfam" id="TIGR01357"/>
    </source>
</evidence>
<dbReference type="GO" id="GO:0005737">
    <property type="term" value="C:cytoplasm"/>
    <property type="evidence" value="ECO:0007669"/>
    <property type="project" value="InterPro"/>
</dbReference>
<evidence type="ECO:0000256" key="7">
    <source>
        <dbReference type="ARBA" id="ARBA00023027"/>
    </source>
</evidence>
<dbReference type="RefSeq" id="WP_131447208.1">
    <property type="nucleotide sequence ID" value="NZ_SJZI01000008.1"/>
</dbReference>
<evidence type="ECO:0000256" key="5">
    <source>
        <dbReference type="ARBA" id="ARBA00022741"/>
    </source>
</evidence>
<dbReference type="CDD" id="cd08195">
    <property type="entry name" value="DHQS"/>
    <property type="match status" value="1"/>
</dbReference>
<dbReference type="GO" id="GO:0003856">
    <property type="term" value="F:3-dehydroquinate synthase activity"/>
    <property type="evidence" value="ECO:0007669"/>
    <property type="project" value="UniProtKB-UniRule"/>
</dbReference>
<name>A0A4R1BJF0_9BACT</name>
<dbReference type="EC" id="4.2.3.4" evidence="10"/>
<dbReference type="InterPro" id="IPR056179">
    <property type="entry name" value="DHQS_C"/>
</dbReference>
<evidence type="ECO:0000256" key="9">
    <source>
        <dbReference type="ARBA" id="ARBA00023285"/>
    </source>
</evidence>
<feature type="domain" description="3-dehydroquinate synthase C-terminal" evidence="12">
    <location>
        <begin position="169"/>
        <end position="306"/>
    </location>
</feature>
<evidence type="ECO:0000256" key="3">
    <source>
        <dbReference type="ARBA" id="ARBA00003485"/>
    </source>
</evidence>
<dbReference type="InterPro" id="IPR050071">
    <property type="entry name" value="Dehydroquinate_synthase"/>
</dbReference>
<evidence type="ECO:0000256" key="2">
    <source>
        <dbReference type="ARBA" id="ARBA00001941"/>
    </source>
</evidence>
<protein>
    <recommendedName>
        <fullName evidence="10">3-dehydroquinate synthase</fullName>
        <ecNumber evidence="10">4.2.3.4</ecNumber>
    </recommendedName>
</protein>
<keyword evidence="7" id="KW-0520">NAD</keyword>
<keyword evidence="8 13" id="KW-0456">Lyase</keyword>
<dbReference type="Pfam" id="PF24621">
    <property type="entry name" value="DHQS_C"/>
    <property type="match status" value="1"/>
</dbReference>
<dbReference type="PANTHER" id="PTHR43622">
    <property type="entry name" value="3-DEHYDROQUINATE SYNTHASE"/>
    <property type="match status" value="1"/>
</dbReference>
<dbReference type="InterPro" id="IPR030960">
    <property type="entry name" value="DHQS/DOIS_N"/>
</dbReference>
<evidence type="ECO:0000256" key="6">
    <source>
        <dbReference type="ARBA" id="ARBA00022833"/>
    </source>
</evidence>
<organism evidence="13 14">
    <name type="scientific">Flaviaesturariibacter flavus</name>
    <dbReference type="NCBI Taxonomy" id="2502780"/>
    <lineage>
        <taxon>Bacteria</taxon>
        <taxon>Pseudomonadati</taxon>
        <taxon>Bacteroidota</taxon>
        <taxon>Chitinophagia</taxon>
        <taxon>Chitinophagales</taxon>
        <taxon>Chitinophagaceae</taxon>
        <taxon>Flaviaestuariibacter</taxon>
    </lineage>
</organism>
<dbReference type="GO" id="GO:0009423">
    <property type="term" value="P:chorismate biosynthetic process"/>
    <property type="evidence" value="ECO:0007669"/>
    <property type="project" value="UniProtKB-UniRule"/>
</dbReference>
<evidence type="ECO:0000259" key="11">
    <source>
        <dbReference type="Pfam" id="PF01761"/>
    </source>
</evidence>
<proteinExistence type="predicted"/>
<evidence type="ECO:0000256" key="1">
    <source>
        <dbReference type="ARBA" id="ARBA00001911"/>
    </source>
</evidence>
<dbReference type="GO" id="GO:0046872">
    <property type="term" value="F:metal ion binding"/>
    <property type="evidence" value="ECO:0007669"/>
    <property type="project" value="UniProtKB-KW"/>
</dbReference>
<accession>A0A4R1BJF0</accession>
<dbReference type="GO" id="GO:0009073">
    <property type="term" value="P:aromatic amino acid family biosynthetic process"/>
    <property type="evidence" value="ECO:0007669"/>
    <property type="project" value="InterPro"/>
</dbReference>
<dbReference type="EMBL" id="SJZI01000008">
    <property type="protein sequence ID" value="TCJ17421.1"/>
    <property type="molecule type" value="Genomic_DNA"/>
</dbReference>
<dbReference type="InterPro" id="IPR016037">
    <property type="entry name" value="DHQ_synth_AroB"/>
</dbReference>
<comment type="caution">
    <text evidence="13">The sequence shown here is derived from an EMBL/GenBank/DDBJ whole genome shotgun (WGS) entry which is preliminary data.</text>
</comment>
<comment type="function">
    <text evidence="3">Catalyzes the conversion of 3-deoxy-D-arabino-heptulosonate 7-phosphate (DAHP) to dehydroquinate (DHQ).</text>
</comment>
<dbReference type="NCBIfam" id="TIGR01357">
    <property type="entry name" value="aroB"/>
    <property type="match status" value="1"/>
</dbReference>
<dbReference type="SUPFAM" id="SSF56796">
    <property type="entry name" value="Dehydroquinate synthase-like"/>
    <property type="match status" value="1"/>
</dbReference>
<evidence type="ECO:0000259" key="12">
    <source>
        <dbReference type="Pfam" id="PF24621"/>
    </source>
</evidence>
<dbReference type="InterPro" id="IPR030963">
    <property type="entry name" value="DHQ_synth_fam"/>
</dbReference>
<keyword evidence="9" id="KW-0170">Cobalt</keyword>
<evidence type="ECO:0000256" key="8">
    <source>
        <dbReference type="ARBA" id="ARBA00023239"/>
    </source>
</evidence>